<accession>A0AAJ7T9Z7</accession>
<evidence type="ECO:0000313" key="9">
    <source>
        <dbReference type="RefSeq" id="XP_032814063.1"/>
    </source>
</evidence>
<keyword evidence="8" id="KW-1185">Reference proteome</keyword>
<keyword evidence="6" id="KW-0966">Cell projection</keyword>
<keyword evidence="5 7" id="KW-0472">Membrane</keyword>
<protein>
    <submittedName>
        <fullName evidence="9">Transmembrane protein 17</fullName>
    </submittedName>
</protein>
<gene>
    <name evidence="9" type="primary">TMEM17</name>
</gene>
<dbReference type="InterPro" id="IPR019184">
    <property type="entry name" value="Uncharacterised_TM-17"/>
</dbReference>
<dbReference type="KEGG" id="pmrn:116944512"/>
<organism evidence="8 9">
    <name type="scientific">Petromyzon marinus</name>
    <name type="common">Sea lamprey</name>
    <dbReference type="NCBI Taxonomy" id="7757"/>
    <lineage>
        <taxon>Eukaryota</taxon>
        <taxon>Metazoa</taxon>
        <taxon>Chordata</taxon>
        <taxon>Craniata</taxon>
        <taxon>Vertebrata</taxon>
        <taxon>Cyclostomata</taxon>
        <taxon>Hyperoartia</taxon>
        <taxon>Petromyzontiformes</taxon>
        <taxon>Petromyzontidae</taxon>
        <taxon>Petromyzon</taxon>
    </lineage>
</organism>
<evidence type="ECO:0000256" key="5">
    <source>
        <dbReference type="ARBA" id="ARBA00023136"/>
    </source>
</evidence>
<dbReference type="PANTHER" id="PTHR13531">
    <property type="entry name" value="GEO07735P1-RELATED-RELATED"/>
    <property type="match status" value="1"/>
</dbReference>
<evidence type="ECO:0000256" key="4">
    <source>
        <dbReference type="ARBA" id="ARBA00022989"/>
    </source>
</evidence>
<comment type="subcellular location">
    <subcellularLocation>
        <location evidence="1">Cell projection</location>
        <location evidence="1">Cilium</location>
    </subcellularLocation>
    <subcellularLocation>
        <location evidence="2">Membrane</location>
        <topology evidence="2">Multi-pass membrane protein</topology>
    </subcellularLocation>
</comment>
<dbReference type="RefSeq" id="XP_032814063.1">
    <property type="nucleotide sequence ID" value="XM_032958172.1"/>
</dbReference>
<dbReference type="PANTHER" id="PTHR13531:SF6">
    <property type="entry name" value="TMEM (HUMAN TRANSMEMBRANE PROTEIN) HOMOLOG"/>
    <property type="match status" value="1"/>
</dbReference>
<evidence type="ECO:0000256" key="7">
    <source>
        <dbReference type="SAM" id="Phobius"/>
    </source>
</evidence>
<dbReference type="CTD" id="200728"/>
<dbReference type="GeneID" id="116944512"/>
<dbReference type="GO" id="GO:1905515">
    <property type="term" value="P:non-motile cilium assembly"/>
    <property type="evidence" value="ECO:0007669"/>
    <property type="project" value="TreeGrafter"/>
</dbReference>
<feature type="transmembrane region" description="Helical" evidence="7">
    <location>
        <begin position="117"/>
        <end position="137"/>
    </location>
</feature>
<dbReference type="GO" id="GO:0016020">
    <property type="term" value="C:membrane"/>
    <property type="evidence" value="ECO:0007669"/>
    <property type="project" value="UniProtKB-SubCell"/>
</dbReference>
<keyword evidence="3 7" id="KW-0812">Transmembrane</keyword>
<evidence type="ECO:0000256" key="6">
    <source>
        <dbReference type="ARBA" id="ARBA00023273"/>
    </source>
</evidence>
<dbReference type="Pfam" id="PF09799">
    <property type="entry name" value="Transmemb_17"/>
    <property type="match status" value="1"/>
</dbReference>
<sequence>MAANAGIPYSPLPSRVRERLTSFSHAVFSGRETASPERAGTVVVSSLPLQMSLYFSAFYYPCWVTSEAVMLATKYPYLATHYAVVLTTVLVFMAVIEMSRLYLGYAGNLGEKVPELAGFWLLSLLLQTPLLLLQLLLGRDTVPLHGAQVGVLSVLALLLATQLVLAFTTLRCMTARRATHFHVAATSQLHEHHA</sequence>
<proteinExistence type="predicted"/>
<reference evidence="9" key="1">
    <citation type="submission" date="2025-08" db="UniProtKB">
        <authorList>
            <consortium name="RefSeq"/>
        </authorList>
    </citation>
    <scope>IDENTIFICATION</scope>
    <source>
        <tissue evidence="9">Sperm</tissue>
    </source>
</reference>
<keyword evidence="4 7" id="KW-1133">Transmembrane helix</keyword>
<feature type="transmembrane region" description="Helical" evidence="7">
    <location>
        <begin position="39"/>
        <end position="59"/>
    </location>
</feature>
<dbReference type="GO" id="GO:0035869">
    <property type="term" value="C:ciliary transition zone"/>
    <property type="evidence" value="ECO:0007669"/>
    <property type="project" value="TreeGrafter"/>
</dbReference>
<dbReference type="AlphaFoldDB" id="A0AAJ7T9Z7"/>
<evidence type="ECO:0000256" key="3">
    <source>
        <dbReference type="ARBA" id="ARBA00022692"/>
    </source>
</evidence>
<evidence type="ECO:0000256" key="2">
    <source>
        <dbReference type="ARBA" id="ARBA00004141"/>
    </source>
</evidence>
<name>A0AAJ7T9Z7_PETMA</name>
<evidence type="ECO:0000313" key="8">
    <source>
        <dbReference type="Proteomes" id="UP001318040"/>
    </source>
</evidence>
<evidence type="ECO:0000256" key="1">
    <source>
        <dbReference type="ARBA" id="ARBA00004138"/>
    </source>
</evidence>
<dbReference type="Proteomes" id="UP001318040">
    <property type="component" value="Chromosome 21"/>
</dbReference>
<feature type="transmembrane region" description="Helical" evidence="7">
    <location>
        <begin position="79"/>
        <end position="96"/>
    </location>
</feature>
<feature type="transmembrane region" description="Helical" evidence="7">
    <location>
        <begin position="149"/>
        <end position="170"/>
    </location>
</feature>